<dbReference type="EMBL" id="BMAU01021396">
    <property type="protein sequence ID" value="GFY31084.1"/>
    <property type="molecule type" value="Genomic_DNA"/>
</dbReference>
<keyword evidence="3" id="KW-1185">Reference proteome</keyword>
<evidence type="ECO:0000313" key="3">
    <source>
        <dbReference type="Proteomes" id="UP000887159"/>
    </source>
</evidence>
<feature type="region of interest" description="Disordered" evidence="1">
    <location>
        <begin position="138"/>
        <end position="159"/>
    </location>
</feature>
<sequence>MGCILAIQPLQTRQVSKFAPVCQFREPKTYGISVSETVNATCEVEADPLEVSYRWSLDSLLGTLVLSNWSSAPHRGSLSYSPLTGSGYGTLLCWGRNSVGTQIEPCLIQIVLAATRGLLATDHVILNHGQVTWTIPEMAPPSPNYPTTPTGGRFGSRQI</sequence>
<evidence type="ECO:0008006" key="4">
    <source>
        <dbReference type="Google" id="ProtNLM"/>
    </source>
</evidence>
<accession>A0A8X7BHY1</accession>
<proteinExistence type="predicted"/>
<dbReference type="PANTHER" id="PTHR23278">
    <property type="entry name" value="SIDESTEP PROTEIN"/>
    <property type="match status" value="1"/>
</dbReference>
<dbReference type="PANTHER" id="PTHR23278:SF19">
    <property type="entry name" value="OBSCURIN"/>
    <property type="match status" value="1"/>
</dbReference>
<name>A0A8X7BHY1_TRICX</name>
<evidence type="ECO:0000256" key="1">
    <source>
        <dbReference type="SAM" id="MobiDB-lite"/>
    </source>
</evidence>
<dbReference type="InterPro" id="IPR013783">
    <property type="entry name" value="Ig-like_fold"/>
</dbReference>
<organism evidence="2 3">
    <name type="scientific">Trichonephila clavipes</name>
    <name type="common">Golden silk orbweaver</name>
    <name type="synonym">Nephila clavipes</name>
    <dbReference type="NCBI Taxonomy" id="2585209"/>
    <lineage>
        <taxon>Eukaryota</taxon>
        <taxon>Metazoa</taxon>
        <taxon>Ecdysozoa</taxon>
        <taxon>Arthropoda</taxon>
        <taxon>Chelicerata</taxon>
        <taxon>Arachnida</taxon>
        <taxon>Araneae</taxon>
        <taxon>Araneomorphae</taxon>
        <taxon>Entelegynae</taxon>
        <taxon>Araneoidea</taxon>
        <taxon>Nephilidae</taxon>
        <taxon>Trichonephila</taxon>
    </lineage>
</organism>
<dbReference type="Gene3D" id="2.60.40.10">
    <property type="entry name" value="Immunoglobulins"/>
    <property type="match status" value="1"/>
</dbReference>
<dbReference type="AlphaFoldDB" id="A0A8X7BHY1"/>
<dbReference type="Proteomes" id="UP000887159">
    <property type="component" value="Unassembled WGS sequence"/>
</dbReference>
<evidence type="ECO:0000313" key="2">
    <source>
        <dbReference type="EMBL" id="GFY31084.1"/>
    </source>
</evidence>
<comment type="caution">
    <text evidence="2">The sequence shown here is derived from an EMBL/GenBank/DDBJ whole genome shotgun (WGS) entry which is preliminary data.</text>
</comment>
<protein>
    <recommendedName>
        <fullName evidence="4">Ig-like domain-containing protein</fullName>
    </recommendedName>
</protein>
<gene>
    <name evidence="2" type="primary">NCL1_41588</name>
    <name evidence="2" type="ORF">TNCV_4359911</name>
</gene>
<reference evidence="2" key="1">
    <citation type="submission" date="2020-08" db="EMBL/GenBank/DDBJ databases">
        <title>Multicomponent nature underlies the extraordinary mechanical properties of spider dragline silk.</title>
        <authorList>
            <person name="Kono N."/>
            <person name="Nakamura H."/>
            <person name="Mori M."/>
            <person name="Yoshida Y."/>
            <person name="Ohtoshi R."/>
            <person name="Malay A.D."/>
            <person name="Moran D.A.P."/>
            <person name="Tomita M."/>
            <person name="Numata K."/>
            <person name="Arakawa K."/>
        </authorList>
    </citation>
    <scope>NUCLEOTIDE SEQUENCE</scope>
</reference>
<dbReference type="SUPFAM" id="SSF48726">
    <property type="entry name" value="Immunoglobulin"/>
    <property type="match status" value="1"/>
</dbReference>
<dbReference type="InterPro" id="IPR036179">
    <property type="entry name" value="Ig-like_dom_sf"/>
</dbReference>